<accession>S4P4T4</accession>
<dbReference type="EMBL" id="GAIX01011060">
    <property type="protein sequence ID" value="JAA81500.1"/>
    <property type="molecule type" value="Transcribed_RNA"/>
</dbReference>
<name>S4P4T4_9NEOP</name>
<dbReference type="AlphaFoldDB" id="S4P4T4"/>
<evidence type="ECO:0000313" key="1">
    <source>
        <dbReference type="EMBL" id="JAA81500.1"/>
    </source>
</evidence>
<reference evidence="1" key="2">
    <citation type="submission" date="2013-05" db="EMBL/GenBank/DDBJ databases">
        <authorList>
            <person name="Carter J.-M."/>
            <person name="Baker S.C."/>
            <person name="Pink R."/>
            <person name="Carter D.R.F."/>
            <person name="Collins A."/>
            <person name="Tomlin J."/>
            <person name="Gibbs M."/>
            <person name="Breuker C.J."/>
        </authorList>
    </citation>
    <scope>NUCLEOTIDE SEQUENCE</scope>
    <source>
        <tissue evidence="1">Ovary</tissue>
    </source>
</reference>
<sequence>MSEQCMVKGEDFSIFSHQLAPRNTLHINPESVIPDIPAINNVLYLSLPYITTDLSDETSINNSLNKIKEQ</sequence>
<organism evidence="1">
    <name type="scientific">Pararge aegeria</name>
    <name type="common">speckled wood butterfly</name>
    <dbReference type="NCBI Taxonomy" id="116150"/>
    <lineage>
        <taxon>Eukaryota</taxon>
        <taxon>Metazoa</taxon>
        <taxon>Ecdysozoa</taxon>
        <taxon>Arthropoda</taxon>
        <taxon>Hexapoda</taxon>
        <taxon>Insecta</taxon>
        <taxon>Pterygota</taxon>
        <taxon>Neoptera</taxon>
        <taxon>Endopterygota</taxon>
        <taxon>Lepidoptera</taxon>
        <taxon>Glossata</taxon>
        <taxon>Ditrysia</taxon>
        <taxon>Papilionoidea</taxon>
        <taxon>Nymphalidae</taxon>
        <taxon>Satyrinae</taxon>
        <taxon>Satyrini</taxon>
        <taxon>Parargina</taxon>
        <taxon>Pararge</taxon>
    </lineage>
</organism>
<protein>
    <submittedName>
        <fullName evidence="1">Uncharacterized protein</fullName>
    </submittedName>
</protein>
<reference evidence="1" key="1">
    <citation type="journal article" date="2013" name="BMC Genomics">
        <title>Unscrambling butterfly oogenesis.</title>
        <authorList>
            <person name="Carter J.M."/>
            <person name="Baker S.C."/>
            <person name="Pink R."/>
            <person name="Carter D.R."/>
            <person name="Collins A."/>
            <person name="Tomlin J."/>
            <person name="Gibbs M."/>
            <person name="Breuker C.J."/>
        </authorList>
    </citation>
    <scope>NUCLEOTIDE SEQUENCE</scope>
    <source>
        <tissue evidence="1">Ovary</tissue>
    </source>
</reference>
<proteinExistence type="predicted"/>
<feature type="non-terminal residue" evidence="1">
    <location>
        <position position="70"/>
    </location>
</feature>